<reference evidence="1 2" key="1">
    <citation type="submission" date="2024-08" db="EMBL/GenBank/DDBJ databases">
        <title>Insights into the chromosomal genome structure of Flemingia macrophylla.</title>
        <authorList>
            <person name="Ding Y."/>
            <person name="Zhao Y."/>
            <person name="Bi W."/>
            <person name="Wu M."/>
            <person name="Zhao G."/>
            <person name="Gong Y."/>
            <person name="Li W."/>
            <person name="Zhang P."/>
        </authorList>
    </citation>
    <scope>NUCLEOTIDE SEQUENCE [LARGE SCALE GENOMIC DNA]</scope>
    <source>
        <strain evidence="1">DYQJB</strain>
        <tissue evidence="1">Leaf</tissue>
    </source>
</reference>
<comment type="caution">
    <text evidence="1">The sequence shown here is derived from an EMBL/GenBank/DDBJ whole genome shotgun (WGS) entry which is preliminary data.</text>
</comment>
<protein>
    <submittedName>
        <fullName evidence="1">Uncharacterized protein</fullName>
    </submittedName>
</protein>
<sequence>MHRRLREYHNRDWPQDAGDPVSCHGLAIITKLSKTLSKMHVTKNNTAIGRCLLTNIDNLSVLGHEEKGP</sequence>
<dbReference type="Proteomes" id="UP001603857">
    <property type="component" value="Unassembled WGS sequence"/>
</dbReference>
<evidence type="ECO:0000313" key="2">
    <source>
        <dbReference type="Proteomes" id="UP001603857"/>
    </source>
</evidence>
<name>A0ABD1L4V8_9FABA</name>
<evidence type="ECO:0000313" key="1">
    <source>
        <dbReference type="EMBL" id="KAL2318539.1"/>
    </source>
</evidence>
<dbReference type="EMBL" id="JBGMDY010000011">
    <property type="protein sequence ID" value="KAL2318539.1"/>
    <property type="molecule type" value="Genomic_DNA"/>
</dbReference>
<dbReference type="AlphaFoldDB" id="A0ABD1L4V8"/>
<gene>
    <name evidence="1" type="ORF">Fmac_032415</name>
</gene>
<proteinExistence type="predicted"/>
<accession>A0ABD1L4V8</accession>
<organism evidence="1 2">
    <name type="scientific">Flemingia macrophylla</name>
    <dbReference type="NCBI Taxonomy" id="520843"/>
    <lineage>
        <taxon>Eukaryota</taxon>
        <taxon>Viridiplantae</taxon>
        <taxon>Streptophyta</taxon>
        <taxon>Embryophyta</taxon>
        <taxon>Tracheophyta</taxon>
        <taxon>Spermatophyta</taxon>
        <taxon>Magnoliopsida</taxon>
        <taxon>eudicotyledons</taxon>
        <taxon>Gunneridae</taxon>
        <taxon>Pentapetalae</taxon>
        <taxon>rosids</taxon>
        <taxon>fabids</taxon>
        <taxon>Fabales</taxon>
        <taxon>Fabaceae</taxon>
        <taxon>Papilionoideae</taxon>
        <taxon>50 kb inversion clade</taxon>
        <taxon>NPAAA clade</taxon>
        <taxon>indigoferoid/millettioid clade</taxon>
        <taxon>Phaseoleae</taxon>
        <taxon>Flemingia</taxon>
    </lineage>
</organism>
<keyword evidence="2" id="KW-1185">Reference proteome</keyword>